<dbReference type="Pfam" id="PF03719">
    <property type="entry name" value="Ribosomal_S5_C"/>
    <property type="match status" value="1"/>
</dbReference>
<keyword evidence="3" id="KW-0694">RNA-binding</keyword>
<dbReference type="FunFam" id="3.30.230.10:FF:000002">
    <property type="entry name" value="30S ribosomal protein S5"/>
    <property type="match status" value="1"/>
</dbReference>
<dbReference type="GO" id="GO:0019843">
    <property type="term" value="F:rRNA binding"/>
    <property type="evidence" value="ECO:0007669"/>
    <property type="project" value="UniProtKB-KW"/>
</dbReference>
<dbReference type="GO" id="GO:1990904">
    <property type="term" value="C:ribonucleoprotein complex"/>
    <property type="evidence" value="ECO:0007669"/>
    <property type="project" value="UniProtKB-UniRule"/>
</dbReference>
<evidence type="ECO:0000256" key="5">
    <source>
        <dbReference type="ARBA" id="ARBA00023274"/>
    </source>
</evidence>
<gene>
    <name evidence="11" type="ORF">A2390_01730</name>
</gene>
<evidence type="ECO:0000259" key="10">
    <source>
        <dbReference type="PROSITE" id="PS50881"/>
    </source>
</evidence>
<name>A0A1G2CR71_9BACT</name>
<evidence type="ECO:0000256" key="2">
    <source>
        <dbReference type="ARBA" id="ARBA00022730"/>
    </source>
</evidence>
<dbReference type="EMBL" id="MHLE01000006">
    <property type="protein sequence ID" value="OGZ03250.1"/>
    <property type="molecule type" value="Genomic_DNA"/>
</dbReference>
<evidence type="ECO:0000313" key="11">
    <source>
        <dbReference type="EMBL" id="OGZ03250.1"/>
    </source>
</evidence>
<feature type="domain" description="S5 DRBM" evidence="10">
    <location>
        <begin position="17"/>
        <end position="80"/>
    </location>
</feature>
<dbReference type="InterPro" id="IPR005324">
    <property type="entry name" value="Ribosomal_uS5_C"/>
</dbReference>
<protein>
    <recommendedName>
        <fullName evidence="6">Small ribosomal subunit protein uS5</fullName>
    </recommendedName>
    <alternativeName>
        <fullName evidence="7">30S ribosomal protein S5</fullName>
    </alternativeName>
</protein>
<dbReference type="GO" id="GO:0005737">
    <property type="term" value="C:cytoplasm"/>
    <property type="evidence" value="ECO:0007669"/>
    <property type="project" value="UniProtKB-ARBA"/>
</dbReference>
<dbReference type="SUPFAM" id="SSF54211">
    <property type="entry name" value="Ribosomal protein S5 domain 2-like"/>
    <property type="match status" value="1"/>
</dbReference>
<organism evidence="11 12">
    <name type="scientific">Candidatus Liptonbacteria bacterium RIFOXYB1_FULL_36_10</name>
    <dbReference type="NCBI Taxonomy" id="1798654"/>
    <lineage>
        <taxon>Bacteria</taxon>
        <taxon>Candidatus Liptoniibacteriota</taxon>
    </lineage>
</organism>
<dbReference type="PANTHER" id="PTHR48432">
    <property type="entry name" value="S5 DRBM DOMAIN-CONTAINING PROTEIN"/>
    <property type="match status" value="1"/>
</dbReference>
<dbReference type="Gene3D" id="3.30.160.20">
    <property type="match status" value="1"/>
</dbReference>
<dbReference type="PROSITE" id="PS00585">
    <property type="entry name" value="RIBOSOMAL_S5"/>
    <property type="match status" value="1"/>
</dbReference>
<dbReference type="PROSITE" id="PS50881">
    <property type="entry name" value="S5_DSRBD"/>
    <property type="match status" value="1"/>
</dbReference>
<dbReference type="PANTHER" id="PTHR48432:SF1">
    <property type="entry name" value="S5 DRBM DOMAIN-CONTAINING PROTEIN"/>
    <property type="match status" value="1"/>
</dbReference>
<evidence type="ECO:0000256" key="1">
    <source>
        <dbReference type="ARBA" id="ARBA00008945"/>
    </source>
</evidence>
<evidence type="ECO:0000313" key="12">
    <source>
        <dbReference type="Proteomes" id="UP000178599"/>
    </source>
</evidence>
<keyword evidence="2" id="KW-0699">rRNA-binding</keyword>
<dbReference type="InterPro" id="IPR018192">
    <property type="entry name" value="Ribosomal_uS5_N_CS"/>
</dbReference>
<evidence type="ECO:0000256" key="7">
    <source>
        <dbReference type="ARBA" id="ARBA00035519"/>
    </source>
</evidence>
<evidence type="ECO:0000256" key="4">
    <source>
        <dbReference type="ARBA" id="ARBA00022980"/>
    </source>
</evidence>
<evidence type="ECO:0000256" key="6">
    <source>
        <dbReference type="ARBA" id="ARBA00035255"/>
    </source>
</evidence>
<evidence type="ECO:0000256" key="3">
    <source>
        <dbReference type="ARBA" id="ARBA00022884"/>
    </source>
</evidence>
<evidence type="ECO:0000256" key="9">
    <source>
        <dbReference type="RuleBase" id="RU003823"/>
    </source>
</evidence>
<dbReference type="InterPro" id="IPR000851">
    <property type="entry name" value="Ribosomal_uS5"/>
</dbReference>
<dbReference type="GO" id="GO:0005840">
    <property type="term" value="C:ribosome"/>
    <property type="evidence" value="ECO:0007669"/>
    <property type="project" value="UniProtKB-KW"/>
</dbReference>
<dbReference type="InterPro" id="IPR013810">
    <property type="entry name" value="Ribosomal_uS5_N"/>
</dbReference>
<comment type="similarity">
    <text evidence="1 9">Belongs to the universal ribosomal protein uS5 family.</text>
</comment>
<keyword evidence="5 8" id="KW-0687">Ribonucleoprotein</keyword>
<keyword evidence="4 8" id="KW-0689">Ribosomal protein</keyword>
<evidence type="ECO:0000256" key="8">
    <source>
        <dbReference type="PROSITE-ProRule" id="PRU00268"/>
    </source>
</evidence>
<dbReference type="Proteomes" id="UP000178599">
    <property type="component" value="Unassembled WGS sequence"/>
</dbReference>
<accession>A0A1G2CR71</accession>
<reference evidence="11 12" key="1">
    <citation type="journal article" date="2016" name="Nat. Commun.">
        <title>Thousands of microbial genomes shed light on interconnected biogeochemical processes in an aquifer system.</title>
        <authorList>
            <person name="Anantharaman K."/>
            <person name="Brown C.T."/>
            <person name="Hug L.A."/>
            <person name="Sharon I."/>
            <person name="Castelle C.J."/>
            <person name="Probst A.J."/>
            <person name="Thomas B.C."/>
            <person name="Singh A."/>
            <person name="Wilkins M.J."/>
            <person name="Karaoz U."/>
            <person name="Brodie E.L."/>
            <person name="Williams K.H."/>
            <person name="Hubbard S.S."/>
            <person name="Banfield J.F."/>
        </authorList>
    </citation>
    <scope>NUCLEOTIDE SEQUENCE [LARGE SCALE GENOMIC DNA]</scope>
</reference>
<dbReference type="GO" id="GO:0006412">
    <property type="term" value="P:translation"/>
    <property type="evidence" value="ECO:0007669"/>
    <property type="project" value="InterPro"/>
</dbReference>
<dbReference type="GO" id="GO:0003735">
    <property type="term" value="F:structural constituent of ribosome"/>
    <property type="evidence" value="ECO:0007669"/>
    <property type="project" value="UniProtKB-UniRule"/>
</dbReference>
<dbReference type="SUPFAM" id="SSF54768">
    <property type="entry name" value="dsRNA-binding domain-like"/>
    <property type="match status" value="1"/>
</dbReference>
<dbReference type="Gene3D" id="3.30.230.10">
    <property type="match status" value="1"/>
</dbReference>
<dbReference type="InterPro" id="IPR014721">
    <property type="entry name" value="Ribsml_uS5_D2-typ_fold_subgr"/>
</dbReference>
<dbReference type="Pfam" id="PF00333">
    <property type="entry name" value="Ribosomal_S5"/>
    <property type="match status" value="1"/>
</dbReference>
<sequence length="159" mass="17268">MFTQTGRRPIKREKSEFKEKVVDLRRVTRVVAGGKRFRFRATMIVGDEKGRVGIGVAKGADFQAAVAKSKAKAIKNIFKLELKENRTINHEVEAKYSAARVILKPAVAGHGLKAGGAVRTVLALAGIKDATAKCLGRTTNKLSNAMAALRALKSIRAKR</sequence>
<dbReference type="InterPro" id="IPR020568">
    <property type="entry name" value="Ribosomal_Su5_D2-typ_SF"/>
</dbReference>
<comment type="caution">
    <text evidence="11">The sequence shown here is derived from an EMBL/GenBank/DDBJ whole genome shotgun (WGS) entry which is preliminary data.</text>
</comment>
<proteinExistence type="inferred from homology"/>
<dbReference type="AlphaFoldDB" id="A0A1G2CR71"/>